<keyword evidence="2" id="KW-1185">Reference proteome</keyword>
<dbReference type="EMBL" id="UGOD01000001">
    <property type="protein sequence ID" value="STX52349.1"/>
    <property type="molecule type" value="Genomic_DNA"/>
</dbReference>
<gene>
    <name evidence="1" type="ORF">NCTC13316_02462</name>
</gene>
<proteinExistence type="predicted"/>
<dbReference type="AlphaFoldDB" id="A0A378JQA2"/>
<evidence type="ECO:0000313" key="2">
    <source>
        <dbReference type="Proteomes" id="UP000254794"/>
    </source>
</evidence>
<dbReference type="OrthoDB" id="5654211at2"/>
<reference evidence="1 2" key="1">
    <citation type="submission" date="2018-06" db="EMBL/GenBank/DDBJ databases">
        <authorList>
            <consortium name="Pathogen Informatics"/>
            <person name="Doyle S."/>
        </authorList>
    </citation>
    <scope>NUCLEOTIDE SEQUENCE [LARGE SCALE GENOMIC DNA]</scope>
    <source>
        <strain evidence="1 2">NCTC13316</strain>
    </source>
</reference>
<name>A0A378JQA2_9GAMM</name>
<evidence type="ECO:0000313" key="1">
    <source>
        <dbReference type="EMBL" id="STX52349.1"/>
    </source>
</evidence>
<dbReference type="RefSeq" id="WP_115331912.1">
    <property type="nucleotide sequence ID" value="NZ_CAAAHP010000006.1"/>
</dbReference>
<dbReference type="Proteomes" id="UP000254794">
    <property type="component" value="Unassembled WGS sequence"/>
</dbReference>
<sequence length="290" mass="33820">MRNYFRFSLISGEEQNLEQFDWWLDKTHFHAYPKTLFNQKKETCDRFDIDAILSGKHFSVRSLKQAIIRQNSQFQLQPGFISIRTDEAVQYDPQTNITTKLLDPHFKKYEKRIGHVVEIDEEEKNNYPIRLLSTGITNCHTVVIHDDRNQFLMLHVSPAAVKKMNDNPFFSSIPKKAYLDIQSQYNDPNLGVQKNSTIDVVVVDNGGYFNKAKFVRMLPENVIINSLQIIKPELAQRQSYSVCFLPNENKLITSAYNHFIEYENIFKPIDKAITMDLSAQDQDMQIGNYL</sequence>
<organism evidence="1 2">
    <name type="scientific">Legionella busanensis</name>
    <dbReference type="NCBI Taxonomy" id="190655"/>
    <lineage>
        <taxon>Bacteria</taxon>
        <taxon>Pseudomonadati</taxon>
        <taxon>Pseudomonadota</taxon>
        <taxon>Gammaproteobacteria</taxon>
        <taxon>Legionellales</taxon>
        <taxon>Legionellaceae</taxon>
        <taxon>Legionella</taxon>
    </lineage>
</organism>
<protein>
    <submittedName>
        <fullName evidence="1">Uncharacterized protein</fullName>
    </submittedName>
</protein>
<accession>A0A378JQA2</accession>